<proteinExistence type="predicted"/>
<evidence type="ECO:0000313" key="2">
    <source>
        <dbReference type="Proteomes" id="UP000233100"/>
    </source>
</evidence>
<protein>
    <submittedName>
        <fullName evidence="1">Uncharacterized protein</fullName>
    </submittedName>
</protein>
<organism evidence="1 2">
    <name type="scientific">Macaca fascicularis</name>
    <name type="common">Crab-eating macaque</name>
    <name type="synonym">Cynomolgus monkey</name>
    <dbReference type="NCBI Taxonomy" id="9541"/>
    <lineage>
        <taxon>Eukaryota</taxon>
        <taxon>Metazoa</taxon>
        <taxon>Chordata</taxon>
        <taxon>Craniata</taxon>
        <taxon>Vertebrata</taxon>
        <taxon>Euteleostomi</taxon>
        <taxon>Mammalia</taxon>
        <taxon>Eutheria</taxon>
        <taxon>Euarchontoglires</taxon>
        <taxon>Primates</taxon>
        <taxon>Haplorrhini</taxon>
        <taxon>Catarrhini</taxon>
        <taxon>Cercopithecidae</taxon>
        <taxon>Cercopithecinae</taxon>
        <taxon>Macaca</taxon>
    </lineage>
</organism>
<reference evidence="1 2" key="1">
    <citation type="submission" date="2013-03" db="EMBL/GenBank/DDBJ databases">
        <authorList>
            <person name="Warren W."/>
            <person name="Wilson R.K."/>
        </authorList>
    </citation>
    <scope>NUCLEOTIDE SEQUENCE</scope>
</reference>
<evidence type="ECO:0000313" key="1">
    <source>
        <dbReference type="Ensembl" id="ENSMFAP00000052776.1"/>
    </source>
</evidence>
<reference evidence="1" key="3">
    <citation type="submission" date="2025-09" db="UniProtKB">
        <authorList>
            <consortium name="Ensembl"/>
        </authorList>
    </citation>
    <scope>IDENTIFICATION</scope>
</reference>
<name>A0A7N9CMK7_MACFA</name>
<dbReference type="Ensembl" id="ENSMFAT00000082506.1">
    <property type="protein sequence ID" value="ENSMFAP00000052776.1"/>
    <property type="gene ID" value="ENSMFAG00000054666.1"/>
</dbReference>
<dbReference type="PANTHER" id="PTHR12138">
    <property type="entry name" value="PRIMATE-EXPANDED PROTEIN FAMILY"/>
    <property type="match status" value="1"/>
</dbReference>
<dbReference type="GeneTree" id="ENSGT00940000163505"/>
<dbReference type="AlphaFoldDB" id="A0A7N9CMK7"/>
<accession>A0A7N9CMK7</accession>
<dbReference type="Proteomes" id="UP000233100">
    <property type="component" value="Chromosome 3"/>
</dbReference>
<sequence>VIHLPQPPKVLGLQKLPNSQSQKFFFLRSLVLSPRLECSGAISAHCKLCLRGSRHSPASASRVAGTTGTCHHAWLFCIFSRD</sequence>
<keyword evidence="2" id="KW-1185">Reference proteome</keyword>
<dbReference type="PANTHER" id="PTHR12138:SF148">
    <property type="entry name" value="SECRETED PROTEIN"/>
    <property type="match status" value="1"/>
</dbReference>
<reference evidence="1" key="2">
    <citation type="submission" date="2025-08" db="UniProtKB">
        <authorList>
            <consortium name="Ensembl"/>
        </authorList>
    </citation>
    <scope>IDENTIFICATION</scope>
</reference>